<gene>
    <name evidence="2" type="ORF">IAB51_00215</name>
</gene>
<dbReference type="Proteomes" id="UP000824002">
    <property type="component" value="Unassembled WGS sequence"/>
</dbReference>
<keyword evidence="1" id="KW-0472">Membrane</keyword>
<protein>
    <submittedName>
        <fullName evidence="2">Uncharacterized protein</fullName>
    </submittedName>
</protein>
<sequence>MLKFFSKKLNRNLRVEDTEKEFRSRIKDTPLEKKDLPAMIIAAFLVLLPAVLLAFGAIVLLMFLFFR</sequence>
<reference evidence="2" key="2">
    <citation type="journal article" date="2021" name="PeerJ">
        <title>Extensive microbial diversity within the chicken gut microbiome revealed by metagenomics and culture.</title>
        <authorList>
            <person name="Gilroy R."/>
            <person name="Ravi A."/>
            <person name="Getino M."/>
            <person name="Pursley I."/>
            <person name="Horton D.L."/>
            <person name="Alikhan N.F."/>
            <person name="Baker D."/>
            <person name="Gharbi K."/>
            <person name="Hall N."/>
            <person name="Watson M."/>
            <person name="Adriaenssens E.M."/>
            <person name="Foster-Nyarko E."/>
            <person name="Jarju S."/>
            <person name="Secka A."/>
            <person name="Antonio M."/>
            <person name="Oren A."/>
            <person name="Chaudhuri R.R."/>
            <person name="La Ragione R."/>
            <person name="Hildebrand F."/>
            <person name="Pallen M.J."/>
        </authorList>
    </citation>
    <scope>NUCLEOTIDE SEQUENCE</scope>
    <source>
        <strain evidence="2">CHK199-13235</strain>
    </source>
</reference>
<dbReference type="AlphaFoldDB" id="A0A9D1FJW6"/>
<organism evidence="2 3">
    <name type="scientific">Candidatus Merdivicinus excrementipullorum</name>
    <dbReference type="NCBI Taxonomy" id="2840867"/>
    <lineage>
        <taxon>Bacteria</taxon>
        <taxon>Bacillati</taxon>
        <taxon>Bacillota</taxon>
        <taxon>Clostridia</taxon>
        <taxon>Eubacteriales</taxon>
        <taxon>Oscillospiraceae</taxon>
        <taxon>Oscillospiraceae incertae sedis</taxon>
        <taxon>Candidatus Merdivicinus</taxon>
    </lineage>
</organism>
<reference evidence="2" key="1">
    <citation type="submission" date="2020-10" db="EMBL/GenBank/DDBJ databases">
        <authorList>
            <person name="Gilroy R."/>
        </authorList>
    </citation>
    <scope>NUCLEOTIDE SEQUENCE</scope>
    <source>
        <strain evidence="2">CHK199-13235</strain>
    </source>
</reference>
<evidence type="ECO:0000313" key="2">
    <source>
        <dbReference type="EMBL" id="HIS75211.1"/>
    </source>
</evidence>
<evidence type="ECO:0000256" key="1">
    <source>
        <dbReference type="SAM" id="Phobius"/>
    </source>
</evidence>
<feature type="transmembrane region" description="Helical" evidence="1">
    <location>
        <begin position="38"/>
        <end position="66"/>
    </location>
</feature>
<accession>A0A9D1FJW6</accession>
<comment type="caution">
    <text evidence="2">The sequence shown here is derived from an EMBL/GenBank/DDBJ whole genome shotgun (WGS) entry which is preliminary data.</text>
</comment>
<dbReference type="EMBL" id="DVJP01000003">
    <property type="protein sequence ID" value="HIS75211.1"/>
    <property type="molecule type" value="Genomic_DNA"/>
</dbReference>
<evidence type="ECO:0000313" key="3">
    <source>
        <dbReference type="Proteomes" id="UP000824002"/>
    </source>
</evidence>
<proteinExistence type="predicted"/>
<keyword evidence="1" id="KW-1133">Transmembrane helix</keyword>
<keyword evidence="1" id="KW-0812">Transmembrane</keyword>
<name>A0A9D1FJW6_9FIRM</name>